<dbReference type="CDD" id="cd03225">
    <property type="entry name" value="ABC_cobalt_CbiO_domain1"/>
    <property type="match status" value="1"/>
</dbReference>
<dbReference type="PANTHER" id="PTHR43553:SF27">
    <property type="entry name" value="ENERGY-COUPLING FACTOR TRANSPORTER ATP-BINDING PROTEIN ECFA2"/>
    <property type="match status" value="1"/>
</dbReference>
<dbReference type="InterPro" id="IPR027417">
    <property type="entry name" value="P-loop_NTPase"/>
</dbReference>
<evidence type="ECO:0000256" key="5">
    <source>
        <dbReference type="ARBA" id="ARBA00022840"/>
    </source>
</evidence>
<evidence type="ECO:0000256" key="3">
    <source>
        <dbReference type="ARBA" id="ARBA00022475"/>
    </source>
</evidence>
<dbReference type="InterPro" id="IPR017871">
    <property type="entry name" value="ABC_transporter-like_CS"/>
</dbReference>
<name>A0A645GYU3_9ZZZZ</name>
<dbReference type="GO" id="GO:0042626">
    <property type="term" value="F:ATPase-coupled transmembrane transporter activity"/>
    <property type="evidence" value="ECO:0007669"/>
    <property type="project" value="TreeGrafter"/>
</dbReference>
<feature type="domain" description="ABC transporter" evidence="8">
    <location>
        <begin position="1"/>
        <end position="183"/>
    </location>
</feature>
<dbReference type="GO" id="GO:0043190">
    <property type="term" value="C:ATP-binding cassette (ABC) transporter complex"/>
    <property type="evidence" value="ECO:0007669"/>
    <property type="project" value="TreeGrafter"/>
</dbReference>
<keyword evidence="6" id="KW-1278">Translocase</keyword>
<evidence type="ECO:0000256" key="2">
    <source>
        <dbReference type="ARBA" id="ARBA00022448"/>
    </source>
</evidence>
<evidence type="ECO:0000256" key="6">
    <source>
        <dbReference type="ARBA" id="ARBA00022967"/>
    </source>
</evidence>
<dbReference type="InterPro" id="IPR015856">
    <property type="entry name" value="ABC_transpr_CbiO/EcfA_su"/>
</dbReference>
<evidence type="ECO:0000313" key="9">
    <source>
        <dbReference type="EMBL" id="MPN31908.1"/>
    </source>
</evidence>
<evidence type="ECO:0000256" key="4">
    <source>
        <dbReference type="ARBA" id="ARBA00022741"/>
    </source>
</evidence>
<dbReference type="InterPro" id="IPR050095">
    <property type="entry name" value="ECF_ABC_transporter_ATP-bd"/>
</dbReference>
<evidence type="ECO:0000259" key="8">
    <source>
        <dbReference type="PROSITE" id="PS50893"/>
    </source>
</evidence>
<comment type="caution">
    <text evidence="9">The sequence shown here is derived from an EMBL/GenBank/DDBJ whole genome shotgun (WGS) entry which is preliminary data.</text>
</comment>
<keyword evidence="3" id="KW-1003">Cell membrane</keyword>
<accession>A0A645GYU3</accession>
<dbReference type="PROSITE" id="PS50893">
    <property type="entry name" value="ABC_TRANSPORTER_2"/>
    <property type="match status" value="1"/>
</dbReference>
<dbReference type="Gene3D" id="3.40.50.300">
    <property type="entry name" value="P-loop containing nucleotide triphosphate hydrolases"/>
    <property type="match status" value="1"/>
</dbReference>
<keyword evidence="7" id="KW-0472">Membrane</keyword>
<keyword evidence="9" id="KW-0378">Hydrolase</keyword>
<dbReference type="SUPFAM" id="SSF52540">
    <property type="entry name" value="P-loop containing nucleoside triphosphate hydrolases"/>
    <property type="match status" value="1"/>
</dbReference>
<evidence type="ECO:0000256" key="1">
    <source>
        <dbReference type="ARBA" id="ARBA00004202"/>
    </source>
</evidence>
<dbReference type="PROSITE" id="PS00211">
    <property type="entry name" value="ABC_TRANSPORTER_1"/>
    <property type="match status" value="1"/>
</dbReference>
<keyword evidence="5 9" id="KW-0067">ATP-binding</keyword>
<organism evidence="9">
    <name type="scientific">bioreactor metagenome</name>
    <dbReference type="NCBI Taxonomy" id="1076179"/>
    <lineage>
        <taxon>unclassified sequences</taxon>
        <taxon>metagenomes</taxon>
        <taxon>ecological metagenomes</taxon>
    </lineage>
</organism>
<dbReference type="InterPro" id="IPR003439">
    <property type="entry name" value="ABC_transporter-like_ATP-bd"/>
</dbReference>
<proteinExistence type="predicted"/>
<dbReference type="AlphaFoldDB" id="A0A645GYU3"/>
<dbReference type="EC" id="3.6.3.-" evidence="9"/>
<keyword evidence="2" id="KW-0813">Transport</keyword>
<comment type="subcellular location">
    <subcellularLocation>
        <location evidence="1">Cell membrane</location>
        <topology evidence="1">Peripheral membrane protein</topology>
    </subcellularLocation>
</comment>
<reference evidence="9" key="1">
    <citation type="submission" date="2019-08" db="EMBL/GenBank/DDBJ databases">
        <authorList>
            <person name="Kucharzyk K."/>
            <person name="Murdoch R.W."/>
            <person name="Higgins S."/>
            <person name="Loffler F."/>
        </authorList>
    </citation>
    <scope>NUCLEOTIDE SEQUENCE</scope>
</reference>
<dbReference type="GO" id="GO:0016887">
    <property type="term" value="F:ATP hydrolysis activity"/>
    <property type="evidence" value="ECO:0007669"/>
    <property type="project" value="InterPro"/>
</dbReference>
<evidence type="ECO:0000256" key="7">
    <source>
        <dbReference type="ARBA" id="ARBA00023136"/>
    </source>
</evidence>
<protein>
    <submittedName>
        <fullName evidence="9">Energy-coupling factor transporter ATP-binding protein EcfA2</fullName>
        <ecNumber evidence="9">3.6.3.-</ecNumber>
    </submittedName>
</protein>
<keyword evidence="4" id="KW-0547">Nucleotide-binding</keyword>
<gene>
    <name evidence="9" type="primary">ecfA2_46</name>
    <name evidence="9" type="ORF">SDC9_179383</name>
</gene>
<dbReference type="GO" id="GO:0005524">
    <property type="term" value="F:ATP binding"/>
    <property type="evidence" value="ECO:0007669"/>
    <property type="project" value="UniProtKB-KW"/>
</dbReference>
<sequence length="221" mass="24457">MQIFDRTIDANQKPKELKSLRQKVGLVFQFPEYQLFEETILKDVSFGPLNFGVDPQVALARSKSMLRLVGLDSSYDEKSPLELSGGQKRKVAIAGILAIDPPILVLDEPVAGLDPQASQAMMQLFVELNKQYHKTVLIVTHNMEHVLRYCDDVVVVANGCVIKHVSAETFFADDQLLTELEIAPPAIIRVKQLLRARGLIIDDNVLTIPDLAAALAKAVGR</sequence>
<dbReference type="EMBL" id="VSSQ01083651">
    <property type="protein sequence ID" value="MPN31908.1"/>
    <property type="molecule type" value="Genomic_DNA"/>
</dbReference>
<dbReference type="PANTHER" id="PTHR43553">
    <property type="entry name" value="HEAVY METAL TRANSPORTER"/>
    <property type="match status" value="1"/>
</dbReference>
<dbReference type="Pfam" id="PF00005">
    <property type="entry name" value="ABC_tran"/>
    <property type="match status" value="1"/>
</dbReference>